<evidence type="ECO:0000313" key="2">
    <source>
        <dbReference type="Proteomes" id="UP000322887"/>
    </source>
</evidence>
<accession>A0ABX5YF05</accession>
<organism evidence="1 2">
    <name type="scientific">Gimesia maris</name>
    <dbReference type="NCBI Taxonomy" id="122"/>
    <lineage>
        <taxon>Bacteria</taxon>
        <taxon>Pseudomonadati</taxon>
        <taxon>Planctomycetota</taxon>
        <taxon>Planctomycetia</taxon>
        <taxon>Planctomycetales</taxon>
        <taxon>Planctomycetaceae</taxon>
        <taxon>Gimesia</taxon>
    </lineage>
</organism>
<sequence length="246" mass="28144">MRKFQTQNLFEVVADAATGPSDLTRHDLAEGVAVSFLYNGHEKNPDTCQWRIVAQNEVRLRQVVQQLGEILTAKGVRCKPAHFSGCVCHFRDEGPWGGSYFVVTNVSGERNTDSVEKVQSMTREYSQKEWDELISKYPNGTPMSGKVCEQQRYGVWVILDELPEIPALLEIIHFKINETRPGYRIQFPNDYPATGTLLETRVLAWSANPKEVRLTQLNHLNWSHQQFLHEQASEVETNPVKENENM</sequence>
<gene>
    <name evidence="1" type="ORF">GmarT_00740</name>
</gene>
<evidence type="ECO:0000313" key="1">
    <source>
        <dbReference type="EMBL" id="QEG14241.1"/>
    </source>
</evidence>
<dbReference type="EMBL" id="CP042910">
    <property type="protein sequence ID" value="QEG14241.1"/>
    <property type="molecule type" value="Genomic_DNA"/>
</dbReference>
<reference evidence="1 2" key="1">
    <citation type="submission" date="2019-08" db="EMBL/GenBank/DDBJ databases">
        <title>Deep-cultivation of Planctomycetes and their phenomic and genomic characterization uncovers novel biology.</title>
        <authorList>
            <person name="Wiegand S."/>
            <person name="Jogler M."/>
            <person name="Boedeker C."/>
            <person name="Pinto D."/>
            <person name="Vollmers J."/>
            <person name="Rivas-Marin E."/>
            <person name="Kohn T."/>
            <person name="Peeters S.H."/>
            <person name="Heuer A."/>
            <person name="Rast P."/>
            <person name="Oberbeckmann S."/>
            <person name="Bunk B."/>
            <person name="Jeske O."/>
            <person name="Meyerdierks A."/>
            <person name="Storesund J.E."/>
            <person name="Kallscheuer N."/>
            <person name="Luecker S."/>
            <person name="Lage O.M."/>
            <person name="Pohl T."/>
            <person name="Merkel B.J."/>
            <person name="Hornburger P."/>
            <person name="Mueller R.-W."/>
            <person name="Bruemmer F."/>
            <person name="Labrenz M."/>
            <person name="Spormann A.M."/>
            <person name="Op den Camp H."/>
            <person name="Overmann J."/>
            <person name="Amann R."/>
            <person name="Jetten M.S.M."/>
            <person name="Mascher T."/>
            <person name="Medema M.H."/>
            <person name="Devos D.P."/>
            <person name="Kaster A.-K."/>
            <person name="Ovreas L."/>
            <person name="Rohde M."/>
            <person name="Galperin M.Y."/>
            <person name="Jogler C."/>
        </authorList>
    </citation>
    <scope>NUCLEOTIDE SEQUENCE [LARGE SCALE GENOMIC DNA]</scope>
    <source>
        <strain evidence="1 2">DSM 8797</strain>
    </source>
</reference>
<dbReference type="GeneID" id="98644779"/>
<keyword evidence="2" id="KW-1185">Reference proteome</keyword>
<dbReference type="Proteomes" id="UP000322887">
    <property type="component" value="Chromosome"/>
</dbReference>
<proteinExistence type="predicted"/>
<protein>
    <submittedName>
        <fullName evidence="1">Uncharacterized protein</fullName>
    </submittedName>
</protein>
<name>A0ABX5YF05_9PLAN</name>
<dbReference type="RefSeq" id="WP_002648118.1">
    <property type="nucleotide sequence ID" value="NZ_CP042910.1"/>
</dbReference>